<feature type="non-terminal residue" evidence="2">
    <location>
        <position position="1"/>
    </location>
</feature>
<reference evidence="2" key="1">
    <citation type="submission" date="2014-09" db="EMBL/GenBank/DDBJ databases">
        <authorList>
            <person name="Magalhaes I.L.F."/>
            <person name="Oliveira U."/>
            <person name="Santos F.R."/>
            <person name="Vidigal T.H.D.A."/>
            <person name="Brescovit A.D."/>
            <person name="Santos A.J."/>
        </authorList>
    </citation>
    <scope>NUCLEOTIDE SEQUENCE</scope>
</reference>
<feature type="non-terminal residue" evidence="2">
    <location>
        <position position="157"/>
    </location>
</feature>
<feature type="region of interest" description="Disordered" evidence="1">
    <location>
        <begin position="104"/>
        <end position="145"/>
    </location>
</feature>
<evidence type="ECO:0000313" key="2">
    <source>
        <dbReference type="EMBL" id="JAG59034.1"/>
    </source>
</evidence>
<accession>A0A0K8T0L3</accession>
<evidence type="ECO:0000256" key="1">
    <source>
        <dbReference type="SAM" id="MobiDB-lite"/>
    </source>
</evidence>
<feature type="compositionally biased region" description="Low complexity" evidence="1">
    <location>
        <begin position="129"/>
        <end position="141"/>
    </location>
</feature>
<protein>
    <submittedName>
        <fullName evidence="2">Uncharacterized protein</fullName>
    </submittedName>
</protein>
<dbReference type="AlphaFoldDB" id="A0A0K8T0L3"/>
<dbReference type="EMBL" id="GBRD01006787">
    <property type="protein sequence ID" value="JAG59034.1"/>
    <property type="molecule type" value="Transcribed_RNA"/>
</dbReference>
<proteinExistence type="predicted"/>
<organism evidence="2">
    <name type="scientific">Lygus hesperus</name>
    <name type="common">Western plant bug</name>
    <dbReference type="NCBI Taxonomy" id="30085"/>
    <lineage>
        <taxon>Eukaryota</taxon>
        <taxon>Metazoa</taxon>
        <taxon>Ecdysozoa</taxon>
        <taxon>Arthropoda</taxon>
        <taxon>Hexapoda</taxon>
        <taxon>Insecta</taxon>
        <taxon>Pterygota</taxon>
        <taxon>Neoptera</taxon>
        <taxon>Paraneoptera</taxon>
        <taxon>Hemiptera</taxon>
        <taxon>Heteroptera</taxon>
        <taxon>Panheteroptera</taxon>
        <taxon>Cimicomorpha</taxon>
        <taxon>Miridae</taxon>
        <taxon>Mirini</taxon>
        <taxon>Lygus</taxon>
    </lineage>
</organism>
<sequence>KGSGDFNTLGLRNREVRRQMMKDEETLNCLTPPAAEELRGESTDARLPVEFDRMSVRSRGTSRGSNSTSLTIKSRMRYEYEALLKQQEIDRALDLNEFELEKKQATREKERIAKLLEVQSTKESRRGSSRGSSISRTSSRPSRVHEWVEETVEAVIE</sequence>
<name>A0A0K8T0L3_LYGHE</name>
<feature type="compositionally biased region" description="Basic and acidic residues" evidence="1">
    <location>
        <begin position="104"/>
        <end position="126"/>
    </location>
</feature>